<dbReference type="PANTHER" id="PTHR18896:SF60">
    <property type="entry name" value="PHOSPHOLIPASE D"/>
    <property type="match status" value="1"/>
</dbReference>
<dbReference type="Pfam" id="PF00614">
    <property type="entry name" value="PLDc"/>
    <property type="match status" value="1"/>
</dbReference>
<evidence type="ECO:0000256" key="6">
    <source>
        <dbReference type="ARBA" id="ARBA00022801"/>
    </source>
</evidence>
<accession>A0ABV9KCY4</accession>
<evidence type="ECO:0000256" key="5">
    <source>
        <dbReference type="ARBA" id="ARBA00022737"/>
    </source>
</evidence>
<comment type="subcellular location">
    <subcellularLocation>
        <location evidence="2">Secreted</location>
    </subcellularLocation>
</comment>
<sequence length="506" mass="57737">MQTLLTAEQAYPAFEREFLRAHTEIWASFRIFDLTTRLRSSQARAVGETWFDLIVNTLKRGVALNIVITDFDPVVRPALHQMTWRSYRHLIAAAEVAGPKAKLRVVPAMHPARTGVLPRLAFWPLILSRQFRAAGWLNRRAPEVRETDVRDMPGLADRLVRRRNGKYRPRCWPLPCLYPATHHQKLAVFDRSRLYIGGLDLNERRYDTPRHEQEADQTWHDVQLLLEGPAVAEAQTHLETFLDVTAGRAEPKRCRRLLRTMSVPRRRSSLHFGPSTVVQEISTAHEHCARRSRRLIYLETQYFRDLKLARYFANLAHDNPNLCMILILPGAPEEIAFQRRTGLDARFGEFLQGRALKILHEAFGRRLFVAGAAQPRPAQGDGRDRLHGAPLVYIHAKVSIFDETAAIVSSANLNGRSLRWDTEAGVLISERRAVQSLRRAIFSHWLPEDAGDAFFDSARAVTAWRRLAIENMRKQPGDRLGFVLPYDAEAADADAAEVPLIPEEMV</sequence>
<dbReference type="Gene3D" id="3.30.870.10">
    <property type="entry name" value="Endonuclease Chain A"/>
    <property type="match status" value="2"/>
</dbReference>
<evidence type="ECO:0000259" key="9">
    <source>
        <dbReference type="PROSITE" id="PS50035"/>
    </source>
</evidence>
<dbReference type="SMART" id="SM00155">
    <property type="entry name" value="PLDc"/>
    <property type="match status" value="2"/>
</dbReference>
<dbReference type="InterPro" id="IPR001736">
    <property type="entry name" value="PLipase_D/transphosphatidylase"/>
</dbReference>
<keyword evidence="11" id="KW-1185">Reference proteome</keyword>
<dbReference type="InterPro" id="IPR015679">
    <property type="entry name" value="PLipase_D_fam"/>
</dbReference>
<dbReference type="EMBL" id="JBHSGI010000002">
    <property type="protein sequence ID" value="MFC4667952.1"/>
    <property type="molecule type" value="Genomic_DNA"/>
</dbReference>
<evidence type="ECO:0000256" key="7">
    <source>
        <dbReference type="ARBA" id="ARBA00023098"/>
    </source>
</evidence>
<feature type="domain" description="PLD phosphodiesterase" evidence="9">
    <location>
        <begin position="178"/>
        <end position="205"/>
    </location>
</feature>
<evidence type="ECO:0000256" key="4">
    <source>
        <dbReference type="ARBA" id="ARBA00022525"/>
    </source>
</evidence>
<dbReference type="RefSeq" id="WP_380716186.1">
    <property type="nucleotide sequence ID" value="NZ_JBHSGI010000002.1"/>
</dbReference>
<dbReference type="PANTHER" id="PTHR18896">
    <property type="entry name" value="PHOSPHOLIPASE D"/>
    <property type="match status" value="1"/>
</dbReference>
<keyword evidence="7" id="KW-0443">Lipid metabolism</keyword>
<dbReference type="Pfam" id="PF13091">
    <property type="entry name" value="PLDc_2"/>
    <property type="match status" value="1"/>
</dbReference>
<dbReference type="CDD" id="cd09105">
    <property type="entry name" value="PLDc_vPLD1_2_like_2"/>
    <property type="match status" value="1"/>
</dbReference>
<evidence type="ECO:0000313" key="10">
    <source>
        <dbReference type="EMBL" id="MFC4667952.1"/>
    </source>
</evidence>
<evidence type="ECO:0000256" key="1">
    <source>
        <dbReference type="ARBA" id="ARBA00003145"/>
    </source>
</evidence>
<comment type="function">
    <text evidence="1">Could be a virulence factor.</text>
</comment>
<feature type="domain" description="PLD phosphodiesterase" evidence="9">
    <location>
        <begin position="390"/>
        <end position="417"/>
    </location>
</feature>
<protein>
    <recommendedName>
        <fullName evidence="3">Phospholipase D</fullName>
    </recommendedName>
    <alternativeName>
        <fullName evidence="8">Choline phosphatase</fullName>
    </alternativeName>
</protein>
<reference evidence="11" key="1">
    <citation type="journal article" date="2019" name="Int. J. Syst. Evol. Microbiol.">
        <title>The Global Catalogue of Microorganisms (GCM) 10K type strain sequencing project: providing services to taxonomists for standard genome sequencing and annotation.</title>
        <authorList>
            <consortium name="The Broad Institute Genomics Platform"/>
            <consortium name="The Broad Institute Genome Sequencing Center for Infectious Disease"/>
            <person name="Wu L."/>
            <person name="Ma J."/>
        </authorList>
    </citation>
    <scope>NUCLEOTIDE SEQUENCE [LARGE SCALE GENOMIC DNA]</scope>
    <source>
        <strain evidence="11">CGMCC 4.7283</strain>
    </source>
</reference>
<dbReference type="SUPFAM" id="SSF56024">
    <property type="entry name" value="Phospholipase D/nuclease"/>
    <property type="match status" value="2"/>
</dbReference>
<keyword evidence="5" id="KW-0677">Repeat</keyword>
<evidence type="ECO:0000256" key="2">
    <source>
        <dbReference type="ARBA" id="ARBA00004613"/>
    </source>
</evidence>
<evidence type="ECO:0000313" key="11">
    <source>
        <dbReference type="Proteomes" id="UP001595973"/>
    </source>
</evidence>
<evidence type="ECO:0000256" key="3">
    <source>
        <dbReference type="ARBA" id="ARBA00018392"/>
    </source>
</evidence>
<organism evidence="10 11">
    <name type="scientific">Seohaeicola nanhaiensis</name>
    <dbReference type="NCBI Taxonomy" id="1387282"/>
    <lineage>
        <taxon>Bacteria</taxon>
        <taxon>Pseudomonadati</taxon>
        <taxon>Pseudomonadota</taxon>
        <taxon>Alphaproteobacteria</taxon>
        <taxon>Rhodobacterales</taxon>
        <taxon>Roseobacteraceae</taxon>
        <taxon>Seohaeicola</taxon>
    </lineage>
</organism>
<dbReference type="Proteomes" id="UP001595973">
    <property type="component" value="Unassembled WGS sequence"/>
</dbReference>
<dbReference type="PROSITE" id="PS50035">
    <property type="entry name" value="PLD"/>
    <property type="match status" value="2"/>
</dbReference>
<proteinExistence type="predicted"/>
<keyword evidence="4" id="KW-0964">Secreted</keyword>
<evidence type="ECO:0000256" key="8">
    <source>
        <dbReference type="ARBA" id="ARBA00029594"/>
    </source>
</evidence>
<keyword evidence="6" id="KW-0378">Hydrolase</keyword>
<gene>
    <name evidence="10" type="ORF">ACFO5X_05245</name>
</gene>
<name>A0ABV9KCY4_9RHOB</name>
<dbReference type="InterPro" id="IPR025202">
    <property type="entry name" value="PLD-like_dom"/>
</dbReference>
<comment type="caution">
    <text evidence="10">The sequence shown here is derived from an EMBL/GenBank/DDBJ whole genome shotgun (WGS) entry which is preliminary data.</text>
</comment>